<dbReference type="EMBL" id="CP076135">
    <property type="protein sequence ID" value="QWG18792.1"/>
    <property type="molecule type" value="Genomic_DNA"/>
</dbReference>
<evidence type="ECO:0000313" key="2">
    <source>
        <dbReference type="Proteomes" id="UP000680805"/>
    </source>
</evidence>
<protein>
    <submittedName>
        <fullName evidence="1">Uncharacterized protein</fullName>
    </submittedName>
</protein>
<sequence>MTFNVLQPRYVDFIPKELEDGVLYISQRFLTASHRCACGCGTKIVTPFRNAEYSLVVNGDRVSLSPSIGNWNHPCQSHYWVKDNAVMWAGAMSKEQILAGRAQDNAFREAYFDAVAWPWYRRFGSMIRAWLNAILKSLGLR</sequence>
<evidence type="ECO:0000313" key="1">
    <source>
        <dbReference type="EMBL" id="QWG18792.1"/>
    </source>
</evidence>
<dbReference type="Pfam" id="PF20137">
    <property type="entry name" value="BubE"/>
    <property type="match status" value="1"/>
</dbReference>
<dbReference type="KEGG" id="bsei:KMZ68_02545"/>
<dbReference type="AlphaFoldDB" id="A0A975RSB3"/>
<gene>
    <name evidence="1" type="ORF">KMZ68_02545</name>
</gene>
<dbReference type="Proteomes" id="UP000680805">
    <property type="component" value="Chromosome"/>
</dbReference>
<accession>A0A975RSB3</accession>
<dbReference type="RefSeq" id="WP_215614346.1">
    <property type="nucleotide sequence ID" value="NZ_CP076135.1"/>
</dbReference>
<dbReference type="InterPro" id="IPR045384">
    <property type="entry name" value="DUF6527"/>
</dbReference>
<organism evidence="1 2">
    <name type="scientific">Bradyrhizobium sediminis</name>
    <dbReference type="NCBI Taxonomy" id="2840469"/>
    <lineage>
        <taxon>Bacteria</taxon>
        <taxon>Pseudomonadati</taxon>
        <taxon>Pseudomonadota</taxon>
        <taxon>Alphaproteobacteria</taxon>
        <taxon>Hyphomicrobiales</taxon>
        <taxon>Nitrobacteraceae</taxon>
        <taxon>Bradyrhizobium</taxon>
    </lineage>
</organism>
<name>A0A975RSB3_9BRAD</name>
<reference evidence="1" key="1">
    <citation type="submission" date="2021-06" db="EMBL/GenBank/DDBJ databases">
        <title>Bradyrhizobium sp. S2-11-2 Genome sequencing.</title>
        <authorList>
            <person name="Jin L."/>
        </authorList>
    </citation>
    <scope>NUCLEOTIDE SEQUENCE</scope>
    <source>
        <strain evidence="1">S2-11-2</strain>
    </source>
</reference>
<proteinExistence type="predicted"/>